<comment type="similarity">
    <text evidence="1">Belongs to the AVL9 family.</text>
</comment>
<feature type="compositionally biased region" description="Acidic residues" evidence="2">
    <location>
        <begin position="604"/>
        <end position="613"/>
    </location>
</feature>
<dbReference type="InterPro" id="IPR043153">
    <property type="entry name" value="DENN_C"/>
</dbReference>
<protein>
    <submittedName>
        <fullName evidence="4">ZYBA0S07-03510g1_1</fullName>
    </submittedName>
</protein>
<feature type="region of interest" description="Disordered" evidence="2">
    <location>
        <begin position="588"/>
        <end position="688"/>
    </location>
</feature>
<dbReference type="Pfam" id="PF09794">
    <property type="entry name" value="Avl9"/>
    <property type="match status" value="1"/>
</dbReference>
<feature type="compositionally biased region" description="Basic and acidic residues" evidence="2">
    <location>
        <begin position="588"/>
        <end position="603"/>
    </location>
</feature>
<evidence type="ECO:0000313" key="5">
    <source>
        <dbReference type="Proteomes" id="UP000019375"/>
    </source>
</evidence>
<feature type="compositionally biased region" description="Basic and acidic residues" evidence="2">
    <location>
        <begin position="633"/>
        <end position="651"/>
    </location>
</feature>
<dbReference type="PROSITE" id="PS50211">
    <property type="entry name" value="DENN"/>
    <property type="match status" value="1"/>
</dbReference>
<name>A0A8J2T946_ZYGB2</name>
<reference evidence="5" key="1">
    <citation type="journal article" date="2013" name="Genome Announc.">
        <title>Genome sequence of the food spoilage yeast Zygosaccharomyces bailii CLIB 213(T).</title>
        <authorList>
            <person name="Galeote V."/>
            <person name="Bigey F."/>
            <person name="Devillers H."/>
            <person name="Neuveglise C."/>
            <person name="Dequin S."/>
        </authorList>
    </citation>
    <scope>NUCLEOTIDE SEQUENCE [LARGE SCALE GENOMIC DNA]</scope>
    <source>
        <strain evidence="5">CLIB 213 / ATCC 58445 / CBS 680 / CCRC 21525 / NBRC 1098 / NCYC 1416 / NRRL Y-2227</strain>
    </source>
</reference>
<organism evidence="4 5">
    <name type="scientific">Zygosaccharomyces bailii (strain CLIB 213 / ATCC 58445 / CBS 680 / BCRC 21525 / NBRC 1098 / NCYC 1416 / NRRL Y-2227)</name>
    <dbReference type="NCBI Taxonomy" id="1333698"/>
    <lineage>
        <taxon>Eukaryota</taxon>
        <taxon>Fungi</taxon>
        <taxon>Dikarya</taxon>
        <taxon>Ascomycota</taxon>
        <taxon>Saccharomycotina</taxon>
        <taxon>Saccharomycetes</taxon>
        <taxon>Saccharomycetales</taxon>
        <taxon>Saccharomycetaceae</taxon>
        <taxon>Zygosaccharomyces</taxon>
    </lineage>
</organism>
<dbReference type="PANTHER" id="PTHR31017">
    <property type="entry name" value="LATE SECRETORY PATHWAY PROTEIN AVL9-RELATED"/>
    <property type="match status" value="1"/>
</dbReference>
<evidence type="ECO:0000313" key="4">
    <source>
        <dbReference type="EMBL" id="CDF90545.1"/>
    </source>
</evidence>
<dbReference type="Gene3D" id="3.40.50.11500">
    <property type="match status" value="1"/>
</dbReference>
<dbReference type="InterPro" id="IPR037516">
    <property type="entry name" value="Tripartite_DENN"/>
</dbReference>
<gene>
    <name evidence="4" type="ORF">BN860_03510g</name>
</gene>
<evidence type="ECO:0000256" key="2">
    <source>
        <dbReference type="SAM" id="MobiDB-lite"/>
    </source>
</evidence>
<feature type="compositionally biased region" description="Polar residues" evidence="2">
    <location>
        <begin position="486"/>
        <end position="505"/>
    </location>
</feature>
<evidence type="ECO:0000256" key="1">
    <source>
        <dbReference type="ARBA" id="ARBA00038178"/>
    </source>
</evidence>
<feature type="domain" description="UDENN" evidence="3">
    <location>
        <begin position="9"/>
        <end position="460"/>
    </location>
</feature>
<evidence type="ECO:0000259" key="3">
    <source>
        <dbReference type="PROSITE" id="PS50211"/>
    </source>
</evidence>
<feature type="compositionally biased region" description="Basic and acidic residues" evidence="2">
    <location>
        <begin position="661"/>
        <end position="688"/>
    </location>
</feature>
<dbReference type="OrthoDB" id="26278at2759"/>
<dbReference type="InterPro" id="IPR018307">
    <property type="entry name" value="ABL9/DENND6_dom"/>
</dbReference>
<dbReference type="InterPro" id="IPR051731">
    <property type="entry name" value="DENND11/AVL9_GEFs"/>
</dbReference>
<dbReference type="Proteomes" id="UP000019375">
    <property type="component" value="Unassembled WGS sequence"/>
</dbReference>
<dbReference type="EMBL" id="HG316460">
    <property type="protein sequence ID" value="CDF90545.1"/>
    <property type="molecule type" value="Genomic_DNA"/>
</dbReference>
<dbReference type="GO" id="GO:0005737">
    <property type="term" value="C:cytoplasm"/>
    <property type="evidence" value="ECO:0007669"/>
    <property type="project" value="TreeGrafter"/>
</dbReference>
<sequence length="688" mass="78434">MKEELPVIMGLCLVDFHHTRGPEVEYWCGLPEGTDEDKIFPNLPFQALPDGSHSFKETFTYFTLLYNEKQRCSPPNGATDIPEDELKDYTTLFAISCSRQIRSDDLTYKEKDITRSTVQKAIVVISRQPIFGQIKDKVSLVTNAFFLQRDFTDKSIISSLYENLMSLFKTWDIQDGHIYLGLSLRKLIYDFKKDALFLLKSLLLEKQIIFYGNNVEALCNVQFGLISLIPNLLSNLQNSGSPLLHKNLDDLKVADSFRSSDRQSVLRFLGFPLSIFEKGGLFSPYTPLQQMQDIKSDNTQFFVIGSSNSLLAERKEELCDIFVNVDESSVEIIDKSLTAFLSLSNYDKKWIDSLTNTVISSWNENDLDTPRNSQFEGSEDFIRWQFEEYLTGLLSSIKLSDYIASPKENDTSLQSIPEDMQNSHPIQQFNSSWIQKWRETQNFKIFNKFTDDRIFDLFPPKHAYNATDPFTVFQQKLATTFQNLKKNNGSTDGTKVRDNTSISSKQQKENIITKTTSSVSSVGSNTADKEPNVWSFWKDYFKERRKNKKKEAAEANVKSTQHLEYSQSTNDAIDSALVGLGLYHEDVEASKDDGREEESKMEAAEEADEGGEVNEERARVVETEGEGSNRATDAQRENGNEVEHQGDREVGSDIEQAGRGGEQKDEIDGDKESYKSMRKSFTFEEVAH</sequence>
<proteinExistence type="inferred from homology"/>
<dbReference type="AlphaFoldDB" id="A0A8J2T946"/>
<accession>A0A8J2T946</accession>
<dbReference type="PANTHER" id="PTHR31017:SF1">
    <property type="entry name" value="LATE SECRETORY PATHWAY PROTEIN AVL9 HOMOLOG"/>
    <property type="match status" value="1"/>
</dbReference>
<feature type="region of interest" description="Disordered" evidence="2">
    <location>
        <begin position="486"/>
        <end position="509"/>
    </location>
</feature>
<keyword evidence="5" id="KW-1185">Reference proteome</keyword>